<keyword evidence="4 7" id="KW-0378">Hydrolase</keyword>
<dbReference type="InterPro" id="IPR021109">
    <property type="entry name" value="Peptidase_aspartic_dom_sf"/>
</dbReference>
<dbReference type="PANTHER" id="PTHR47966">
    <property type="entry name" value="BETA-SITE APP-CLEAVING ENZYME, ISOFORM A-RELATED"/>
    <property type="match status" value="1"/>
</dbReference>
<proteinExistence type="inferred from homology"/>
<reference evidence="11" key="2">
    <citation type="journal article" date="2020" name="Nat. Commun.">
        <title>Large-scale genome sequencing of mycorrhizal fungi provides insights into the early evolution of symbiotic traits.</title>
        <authorList>
            <person name="Miyauchi S."/>
            <person name="Kiss E."/>
            <person name="Kuo A."/>
            <person name="Drula E."/>
            <person name="Kohler A."/>
            <person name="Sanchez-Garcia M."/>
            <person name="Morin E."/>
            <person name="Andreopoulos B."/>
            <person name="Barry K.W."/>
            <person name="Bonito G."/>
            <person name="Buee M."/>
            <person name="Carver A."/>
            <person name="Chen C."/>
            <person name="Cichocki N."/>
            <person name="Clum A."/>
            <person name="Culley D."/>
            <person name="Crous P.W."/>
            <person name="Fauchery L."/>
            <person name="Girlanda M."/>
            <person name="Hayes R.D."/>
            <person name="Keri Z."/>
            <person name="LaButti K."/>
            <person name="Lipzen A."/>
            <person name="Lombard V."/>
            <person name="Magnuson J."/>
            <person name="Maillard F."/>
            <person name="Murat C."/>
            <person name="Nolan M."/>
            <person name="Ohm R.A."/>
            <person name="Pangilinan J."/>
            <person name="Pereira M.F."/>
            <person name="Perotto S."/>
            <person name="Peter M."/>
            <person name="Pfister S."/>
            <person name="Riley R."/>
            <person name="Sitrit Y."/>
            <person name="Stielow J.B."/>
            <person name="Szollosi G."/>
            <person name="Zifcakova L."/>
            <person name="Stursova M."/>
            <person name="Spatafora J.W."/>
            <person name="Tedersoo L."/>
            <person name="Vaario L.M."/>
            <person name="Yamada A."/>
            <person name="Yan M."/>
            <person name="Wang P."/>
            <person name="Xu J."/>
            <person name="Bruns T."/>
            <person name="Baldrian P."/>
            <person name="Vilgalys R."/>
            <person name="Dunand C."/>
            <person name="Henrissat B."/>
            <person name="Grigoriev I.V."/>
            <person name="Hibbett D."/>
            <person name="Nagy L.G."/>
            <person name="Martin F.M."/>
        </authorList>
    </citation>
    <scope>NUCLEOTIDE SEQUENCE</scope>
    <source>
        <strain evidence="11">Prilba</strain>
    </source>
</reference>
<dbReference type="PROSITE" id="PS51767">
    <property type="entry name" value="PEPTIDASE_A1"/>
    <property type="match status" value="1"/>
</dbReference>
<keyword evidence="12" id="KW-1185">Reference proteome</keyword>
<evidence type="ECO:0000256" key="9">
    <source>
        <dbReference type="SAM" id="SignalP"/>
    </source>
</evidence>
<dbReference type="OrthoDB" id="15189at2759"/>
<evidence type="ECO:0000256" key="6">
    <source>
        <dbReference type="PIRSR" id="PIRSR601461-2"/>
    </source>
</evidence>
<dbReference type="InterPro" id="IPR001461">
    <property type="entry name" value="Aspartic_peptidase_A1"/>
</dbReference>
<evidence type="ECO:0000256" key="3">
    <source>
        <dbReference type="ARBA" id="ARBA00022750"/>
    </source>
</evidence>
<comment type="similarity">
    <text evidence="1 7">Belongs to the peptidase A1 family.</text>
</comment>
<evidence type="ECO:0000259" key="10">
    <source>
        <dbReference type="PROSITE" id="PS51767"/>
    </source>
</evidence>
<dbReference type="SUPFAM" id="SSF50630">
    <property type="entry name" value="Acid proteases"/>
    <property type="match status" value="1"/>
</dbReference>
<feature type="disulfide bond" evidence="6">
    <location>
        <begin position="133"/>
        <end position="137"/>
    </location>
</feature>
<feature type="signal peptide" evidence="9">
    <location>
        <begin position="1"/>
        <end position="18"/>
    </location>
</feature>
<dbReference type="FunFam" id="2.40.70.10:FF:000115">
    <property type="entry name" value="Lysosomal aspartic protease"/>
    <property type="match status" value="1"/>
</dbReference>
<dbReference type="GO" id="GO:0004190">
    <property type="term" value="F:aspartic-type endopeptidase activity"/>
    <property type="evidence" value="ECO:0007669"/>
    <property type="project" value="UniProtKB-KW"/>
</dbReference>
<dbReference type="PANTHER" id="PTHR47966:SF51">
    <property type="entry name" value="BETA-SITE APP-CLEAVING ENZYME, ISOFORM A-RELATED"/>
    <property type="match status" value="1"/>
</dbReference>
<evidence type="ECO:0000256" key="2">
    <source>
        <dbReference type="ARBA" id="ARBA00022670"/>
    </source>
</evidence>
<evidence type="ECO:0000313" key="12">
    <source>
        <dbReference type="Proteomes" id="UP000759537"/>
    </source>
</evidence>
<dbReference type="InterPro" id="IPR034164">
    <property type="entry name" value="Pepsin-like_dom"/>
</dbReference>
<gene>
    <name evidence="11" type="ORF">DFH94DRAFT_844007</name>
</gene>
<evidence type="ECO:0000256" key="1">
    <source>
        <dbReference type="ARBA" id="ARBA00007447"/>
    </source>
</evidence>
<feature type="active site" evidence="5">
    <location>
        <position position="303"/>
    </location>
</feature>
<dbReference type="Proteomes" id="UP000759537">
    <property type="component" value="Unassembled WGS sequence"/>
</dbReference>
<accession>A0A9P5MXV7</accession>
<dbReference type="CDD" id="cd05471">
    <property type="entry name" value="pepsin_like"/>
    <property type="match status" value="1"/>
</dbReference>
<dbReference type="InterPro" id="IPR033121">
    <property type="entry name" value="PEPTIDASE_A1"/>
</dbReference>
<feature type="domain" description="Peptidase A1" evidence="10">
    <location>
        <begin position="102"/>
        <end position="421"/>
    </location>
</feature>
<organism evidence="11 12">
    <name type="scientific">Russula ochroleuca</name>
    <dbReference type="NCBI Taxonomy" id="152965"/>
    <lineage>
        <taxon>Eukaryota</taxon>
        <taxon>Fungi</taxon>
        <taxon>Dikarya</taxon>
        <taxon>Basidiomycota</taxon>
        <taxon>Agaricomycotina</taxon>
        <taxon>Agaricomycetes</taxon>
        <taxon>Russulales</taxon>
        <taxon>Russulaceae</taxon>
        <taxon>Russula</taxon>
    </lineage>
</organism>
<keyword evidence="3 7" id="KW-0064">Aspartyl protease</keyword>
<dbReference type="PROSITE" id="PS00141">
    <property type="entry name" value="ASP_PROTEASE"/>
    <property type="match status" value="1"/>
</dbReference>
<feature type="region of interest" description="Disordered" evidence="8">
    <location>
        <begin position="68"/>
        <end position="96"/>
    </location>
</feature>
<dbReference type="Pfam" id="PF00026">
    <property type="entry name" value="Asp"/>
    <property type="match status" value="1"/>
</dbReference>
<dbReference type="GO" id="GO:0006508">
    <property type="term" value="P:proteolysis"/>
    <property type="evidence" value="ECO:0007669"/>
    <property type="project" value="UniProtKB-KW"/>
</dbReference>
<evidence type="ECO:0000313" key="11">
    <source>
        <dbReference type="EMBL" id="KAF8481576.1"/>
    </source>
</evidence>
<evidence type="ECO:0000256" key="7">
    <source>
        <dbReference type="RuleBase" id="RU000454"/>
    </source>
</evidence>
<keyword evidence="6" id="KW-1015">Disulfide bond</keyword>
<dbReference type="EMBL" id="WHVB01000006">
    <property type="protein sequence ID" value="KAF8481576.1"/>
    <property type="molecule type" value="Genomic_DNA"/>
</dbReference>
<dbReference type="Gene3D" id="2.40.70.10">
    <property type="entry name" value="Acid Proteases"/>
    <property type="match status" value="2"/>
</dbReference>
<feature type="active site" evidence="5">
    <location>
        <position position="120"/>
    </location>
</feature>
<comment type="caution">
    <text evidence="11">The sequence shown here is derived from an EMBL/GenBank/DDBJ whole genome shotgun (WGS) entry which is preliminary data.</text>
</comment>
<sequence>MYFSHSFVLAILPFLTAAIPLAQLPTSRGIAIPIAKRVSLPVADPSSYVSQVQSSIAKIQRGMVAYERNTGKQHPLSGGIKTSRKRDNTGSDQLTDDDSELWYGTISIGTPPVQFTVDFDTGSSDLFVPSSSCGSTCSGHKEYDPSSSSTSHDLGKTFSLAYGDGSTVSGEQYTDDVVIAGLVATGQTLGAANQYSTGFEISQFPPDGLMGMGFESISVYGALPPFQTLIAEGEVASQMFGFKFATSGSELFLGGVNPDYKEDDFTWVPLSNEGYWQASFDKITVTVDGDPSEVVGETETIFDTGTTMIIGDPVGIEQLYAPLMAVGAQPAPPEDGVGLYTIPCDFNTPISVYVGGKEVKISPDSFNLGPISDGSSTCLAGAASDAILEVEIADQFWILGDVFLRNAYTAWDVGKGRIGFADLVASSSGY</sequence>
<reference evidence="11" key="1">
    <citation type="submission" date="2019-10" db="EMBL/GenBank/DDBJ databases">
        <authorList>
            <consortium name="DOE Joint Genome Institute"/>
            <person name="Kuo A."/>
            <person name="Miyauchi S."/>
            <person name="Kiss E."/>
            <person name="Drula E."/>
            <person name="Kohler A."/>
            <person name="Sanchez-Garcia M."/>
            <person name="Andreopoulos B."/>
            <person name="Barry K.W."/>
            <person name="Bonito G."/>
            <person name="Buee M."/>
            <person name="Carver A."/>
            <person name="Chen C."/>
            <person name="Cichocki N."/>
            <person name="Clum A."/>
            <person name="Culley D."/>
            <person name="Crous P.W."/>
            <person name="Fauchery L."/>
            <person name="Girlanda M."/>
            <person name="Hayes R."/>
            <person name="Keri Z."/>
            <person name="LaButti K."/>
            <person name="Lipzen A."/>
            <person name="Lombard V."/>
            <person name="Magnuson J."/>
            <person name="Maillard F."/>
            <person name="Morin E."/>
            <person name="Murat C."/>
            <person name="Nolan M."/>
            <person name="Ohm R."/>
            <person name="Pangilinan J."/>
            <person name="Pereira M."/>
            <person name="Perotto S."/>
            <person name="Peter M."/>
            <person name="Riley R."/>
            <person name="Sitrit Y."/>
            <person name="Stielow B."/>
            <person name="Szollosi G."/>
            <person name="Zifcakova L."/>
            <person name="Stursova M."/>
            <person name="Spatafora J.W."/>
            <person name="Tedersoo L."/>
            <person name="Vaario L.-M."/>
            <person name="Yamada A."/>
            <person name="Yan M."/>
            <person name="Wang P."/>
            <person name="Xu J."/>
            <person name="Bruns T."/>
            <person name="Baldrian P."/>
            <person name="Vilgalys R."/>
            <person name="Henrissat B."/>
            <person name="Grigoriev I.V."/>
            <person name="Hibbett D."/>
            <person name="Nagy L.G."/>
            <person name="Martin F.M."/>
        </authorList>
    </citation>
    <scope>NUCLEOTIDE SEQUENCE</scope>
    <source>
        <strain evidence="11">Prilba</strain>
    </source>
</reference>
<dbReference type="AlphaFoldDB" id="A0A9P5MXV7"/>
<name>A0A9P5MXV7_9AGAM</name>
<evidence type="ECO:0000256" key="8">
    <source>
        <dbReference type="SAM" id="MobiDB-lite"/>
    </source>
</evidence>
<protein>
    <submittedName>
        <fullName evidence="11">Acid protease</fullName>
    </submittedName>
</protein>
<keyword evidence="2 7" id="KW-0645">Protease</keyword>
<dbReference type="InterPro" id="IPR001969">
    <property type="entry name" value="Aspartic_peptidase_AS"/>
</dbReference>
<evidence type="ECO:0000256" key="4">
    <source>
        <dbReference type="ARBA" id="ARBA00022801"/>
    </source>
</evidence>
<feature type="chain" id="PRO_5040282002" evidence="9">
    <location>
        <begin position="19"/>
        <end position="430"/>
    </location>
</feature>
<evidence type="ECO:0000256" key="5">
    <source>
        <dbReference type="PIRSR" id="PIRSR601461-1"/>
    </source>
</evidence>
<dbReference type="PRINTS" id="PR00792">
    <property type="entry name" value="PEPSIN"/>
</dbReference>
<keyword evidence="9" id="KW-0732">Signal</keyword>